<name>A0A182PIT1_9DIPT</name>
<evidence type="ECO:0000313" key="1">
    <source>
        <dbReference type="EnsemblMetazoa" id="AEPI006844-PA"/>
    </source>
</evidence>
<dbReference type="EnsemblMetazoa" id="AEPI006844-RA">
    <property type="protein sequence ID" value="AEPI006844-PA"/>
    <property type="gene ID" value="AEPI006844"/>
</dbReference>
<evidence type="ECO:0000313" key="2">
    <source>
        <dbReference type="Proteomes" id="UP000075885"/>
    </source>
</evidence>
<reference evidence="1" key="2">
    <citation type="submission" date="2020-05" db="UniProtKB">
        <authorList>
            <consortium name="EnsemblMetazoa"/>
        </authorList>
    </citation>
    <scope>IDENTIFICATION</scope>
    <source>
        <strain evidence="1">Epiroticus2</strain>
    </source>
</reference>
<organism evidence="1 2">
    <name type="scientific">Anopheles epiroticus</name>
    <dbReference type="NCBI Taxonomy" id="199890"/>
    <lineage>
        <taxon>Eukaryota</taxon>
        <taxon>Metazoa</taxon>
        <taxon>Ecdysozoa</taxon>
        <taxon>Arthropoda</taxon>
        <taxon>Hexapoda</taxon>
        <taxon>Insecta</taxon>
        <taxon>Pterygota</taxon>
        <taxon>Neoptera</taxon>
        <taxon>Endopterygota</taxon>
        <taxon>Diptera</taxon>
        <taxon>Nematocera</taxon>
        <taxon>Culicoidea</taxon>
        <taxon>Culicidae</taxon>
        <taxon>Anophelinae</taxon>
        <taxon>Anopheles</taxon>
    </lineage>
</organism>
<dbReference type="AlphaFoldDB" id="A0A182PIT1"/>
<sequence length="128" mass="13958">MTTTDSSSMVMPKSADTIIHELIYEAKIVGTMCTIGKNGAKFVAVHNIGDRFHTGYGDHPNEAKAHADEAAVKYLAAQNLLSCQQLASYALFRLGKDWPTVPIIAPNTEQSDLRTKLDELYCNTVSGL</sequence>
<proteinExistence type="predicted"/>
<dbReference type="VEuPathDB" id="VectorBase:AEPI006844"/>
<dbReference type="Proteomes" id="UP000075885">
    <property type="component" value="Unassembled WGS sequence"/>
</dbReference>
<keyword evidence="2" id="KW-1185">Reference proteome</keyword>
<protein>
    <submittedName>
        <fullName evidence="1">Uncharacterized protein</fullName>
    </submittedName>
</protein>
<reference evidence="2" key="1">
    <citation type="submission" date="2013-03" db="EMBL/GenBank/DDBJ databases">
        <title>The Genome Sequence of Anopheles epiroticus epiroticus2.</title>
        <authorList>
            <consortium name="The Broad Institute Genomics Platform"/>
            <person name="Neafsey D.E."/>
            <person name="Howell P."/>
            <person name="Walker B."/>
            <person name="Young S.K."/>
            <person name="Zeng Q."/>
            <person name="Gargeya S."/>
            <person name="Fitzgerald M."/>
            <person name="Haas B."/>
            <person name="Abouelleil A."/>
            <person name="Allen A.W."/>
            <person name="Alvarado L."/>
            <person name="Arachchi H.M."/>
            <person name="Berlin A.M."/>
            <person name="Chapman S.B."/>
            <person name="Gainer-Dewar J."/>
            <person name="Goldberg J."/>
            <person name="Griggs A."/>
            <person name="Gujja S."/>
            <person name="Hansen M."/>
            <person name="Howarth C."/>
            <person name="Imamovic A."/>
            <person name="Ireland A."/>
            <person name="Larimer J."/>
            <person name="McCowan C."/>
            <person name="Murphy C."/>
            <person name="Pearson M."/>
            <person name="Poon T.W."/>
            <person name="Priest M."/>
            <person name="Roberts A."/>
            <person name="Saif S."/>
            <person name="Shea T."/>
            <person name="Sisk P."/>
            <person name="Sykes S."/>
            <person name="Wortman J."/>
            <person name="Nusbaum C."/>
            <person name="Birren B."/>
        </authorList>
    </citation>
    <scope>NUCLEOTIDE SEQUENCE [LARGE SCALE GENOMIC DNA]</scope>
    <source>
        <strain evidence="2">Epiroticus2</strain>
    </source>
</reference>
<accession>A0A182PIT1</accession>